<evidence type="ECO:0000259" key="1">
    <source>
        <dbReference type="SMART" id="SM00471"/>
    </source>
</evidence>
<protein>
    <recommendedName>
        <fullName evidence="1">HD/PDEase domain-containing protein</fullName>
    </recommendedName>
</protein>
<organism evidence="2 3">
    <name type="scientific">Candidatus Kaiserbacteria bacterium RIFCSPHIGHO2_02_FULL_55_25</name>
    <dbReference type="NCBI Taxonomy" id="1798498"/>
    <lineage>
        <taxon>Bacteria</taxon>
        <taxon>Candidatus Kaiseribacteriota</taxon>
    </lineage>
</organism>
<evidence type="ECO:0000313" key="3">
    <source>
        <dbReference type="Proteomes" id="UP000176914"/>
    </source>
</evidence>
<name>A0A1F6E5S8_9BACT</name>
<gene>
    <name evidence="2" type="ORF">A3C20_04895</name>
</gene>
<dbReference type="PANTHER" id="PTHR46246">
    <property type="entry name" value="GUANOSINE-3',5'-BIS(DIPHOSPHATE) 3'-PYROPHOSPHOHYDROLASE MESH1"/>
    <property type="match status" value="1"/>
</dbReference>
<dbReference type="Gene3D" id="1.10.3210.10">
    <property type="entry name" value="Hypothetical protein af1432"/>
    <property type="match status" value="1"/>
</dbReference>
<sequence>MLRYTPKMQLAIRFMVKTHEVYQKQKRKGKDIPYISHPLTVALILARAGASEDVIIAGILHDTIEDSVAHKRVSREMLEERFGPTVAELVESVTEVSKSVPWNERKGEALARINTFTDDSVLLKSADIIANNAELLEDYALAGVATFDRFSEPKEKTVGHSLRVIEKLLAKWPESPLAGDLAGMAERLSAI</sequence>
<dbReference type="InterPro" id="IPR003607">
    <property type="entry name" value="HD/PDEase_dom"/>
</dbReference>
<proteinExistence type="predicted"/>
<dbReference type="Proteomes" id="UP000176914">
    <property type="component" value="Unassembled WGS sequence"/>
</dbReference>
<accession>A0A1F6E5S8</accession>
<reference evidence="2 3" key="1">
    <citation type="journal article" date="2016" name="Nat. Commun.">
        <title>Thousands of microbial genomes shed light on interconnected biogeochemical processes in an aquifer system.</title>
        <authorList>
            <person name="Anantharaman K."/>
            <person name="Brown C.T."/>
            <person name="Hug L.A."/>
            <person name="Sharon I."/>
            <person name="Castelle C.J."/>
            <person name="Probst A.J."/>
            <person name="Thomas B.C."/>
            <person name="Singh A."/>
            <person name="Wilkins M.J."/>
            <person name="Karaoz U."/>
            <person name="Brodie E.L."/>
            <person name="Williams K.H."/>
            <person name="Hubbard S.S."/>
            <person name="Banfield J.F."/>
        </authorList>
    </citation>
    <scope>NUCLEOTIDE SEQUENCE [LARGE SCALE GENOMIC DNA]</scope>
</reference>
<dbReference type="InterPro" id="IPR052194">
    <property type="entry name" value="MESH1"/>
</dbReference>
<dbReference type="AlphaFoldDB" id="A0A1F6E5S8"/>
<dbReference type="SMART" id="SM00471">
    <property type="entry name" value="HDc"/>
    <property type="match status" value="1"/>
</dbReference>
<dbReference type="PANTHER" id="PTHR46246:SF1">
    <property type="entry name" value="GUANOSINE-3',5'-BIS(DIPHOSPHATE) 3'-PYROPHOSPHOHYDROLASE MESH1"/>
    <property type="match status" value="1"/>
</dbReference>
<feature type="domain" description="HD/PDEase" evidence="1">
    <location>
        <begin position="30"/>
        <end position="141"/>
    </location>
</feature>
<dbReference type="GO" id="GO:0008893">
    <property type="term" value="F:guanosine-3',5'-bis(diphosphate) 3'-diphosphatase activity"/>
    <property type="evidence" value="ECO:0007669"/>
    <property type="project" value="TreeGrafter"/>
</dbReference>
<evidence type="ECO:0000313" key="2">
    <source>
        <dbReference type="EMBL" id="OGG69055.1"/>
    </source>
</evidence>
<comment type="caution">
    <text evidence="2">The sequence shown here is derived from an EMBL/GenBank/DDBJ whole genome shotgun (WGS) entry which is preliminary data.</text>
</comment>
<dbReference type="Pfam" id="PF13328">
    <property type="entry name" value="HD_4"/>
    <property type="match status" value="1"/>
</dbReference>
<dbReference type="SUPFAM" id="SSF109604">
    <property type="entry name" value="HD-domain/PDEase-like"/>
    <property type="match status" value="1"/>
</dbReference>
<dbReference type="EMBL" id="MFLL01000022">
    <property type="protein sequence ID" value="OGG69055.1"/>
    <property type="molecule type" value="Genomic_DNA"/>
</dbReference>